<evidence type="ECO:0000313" key="2">
    <source>
        <dbReference type="Proteomes" id="UP001056778"/>
    </source>
</evidence>
<evidence type="ECO:0000313" key="1">
    <source>
        <dbReference type="EMBL" id="KAI4466060.1"/>
    </source>
</evidence>
<organism evidence="1 2">
    <name type="scientific">Holotrichia oblita</name>
    <name type="common">Chafer beetle</name>
    <dbReference type="NCBI Taxonomy" id="644536"/>
    <lineage>
        <taxon>Eukaryota</taxon>
        <taxon>Metazoa</taxon>
        <taxon>Ecdysozoa</taxon>
        <taxon>Arthropoda</taxon>
        <taxon>Hexapoda</taxon>
        <taxon>Insecta</taxon>
        <taxon>Pterygota</taxon>
        <taxon>Neoptera</taxon>
        <taxon>Endopterygota</taxon>
        <taxon>Coleoptera</taxon>
        <taxon>Polyphaga</taxon>
        <taxon>Scarabaeiformia</taxon>
        <taxon>Scarabaeidae</taxon>
        <taxon>Melolonthinae</taxon>
        <taxon>Holotrichia</taxon>
    </lineage>
</organism>
<keyword evidence="2" id="KW-1185">Reference proteome</keyword>
<reference evidence="1" key="1">
    <citation type="submission" date="2022-04" db="EMBL/GenBank/DDBJ databases">
        <title>Chromosome-scale genome assembly of Holotrichia oblita Faldermann.</title>
        <authorList>
            <person name="Rongchong L."/>
        </authorList>
    </citation>
    <scope>NUCLEOTIDE SEQUENCE</scope>
    <source>
        <strain evidence="1">81SQS9</strain>
    </source>
</reference>
<name>A0ACB9TH95_HOLOL</name>
<comment type="caution">
    <text evidence="1">The sequence shown here is derived from an EMBL/GenBank/DDBJ whole genome shotgun (WGS) entry which is preliminary data.</text>
</comment>
<gene>
    <name evidence="1" type="ORF">MML48_3g00005789</name>
</gene>
<dbReference type="EMBL" id="CM043017">
    <property type="protein sequence ID" value="KAI4466060.1"/>
    <property type="molecule type" value="Genomic_DNA"/>
</dbReference>
<dbReference type="Proteomes" id="UP001056778">
    <property type="component" value="Chromosome 3"/>
</dbReference>
<proteinExistence type="predicted"/>
<protein>
    <submittedName>
        <fullName evidence="1">Homeobox-like domain superfamily</fullName>
    </submittedName>
</protein>
<sequence length="143" mass="16586">MAVYENYEKYDLLKCFIQCDENPQEASELYSVSMPKETHKRATWTTEQLNLSLQALQRGASQREVSARYGIPRRTLRNHLKSGIPDKGLGRRSILSVDQEKDLVQRLIRLSELGMPLTSVILKHQVYRYVKNTYSTILILTKN</sequence>
<accession>A0ACB9TH95</accession>